<gene>
    <name evidence="3" type="ORF">DFJ64_1481</name>
</gene>
<accession>A0A3D9V5V9</accession>
<evidence type="ECO:0000313" key="4">
    <source>
        <dbReference type="Proteomes" id="UP000256485"/>
    </source>
</evidence>
<dbReference type="OrthoDB" id="8450798at2"/>
<reference evidence="3 4" key="1">
    <citation type="submission" date="2018-08" db="EMBL/GenBank/DDBJ databases">
        <title>Sequencing the genomes of 1000 actinobacteria strains.</title>
        <authorList>
            <person name="Klenk H.-P."/>
        </authorList>
    </citation>
    <scope>NUCLEOTIDE SEQUENCE [LARGE SCALE GENOMIC DNA]</scope>
    <source>
        <strain evidence="3 4">DSM 22891</strain>
    </source>
</reference>
<keyword evidence="4" id="KW-1185">Reference proteome</keyword>
<dbReference type="RefSeq" id="WP_115849769.1">
    <property type="nucleotide sequence ID" value="NZ_QTUC01000001.1"/>
</dbReference>
<comment type="caution">
    <text evidence="3">The sequence shown here is derived from an EMBL/GenBank/DDBJ whole genome shotgun (WGS) entry which is preliminary data.</text>
</comment>
<dbReference type="InterPro" id="IPR012914">
    <property type="entry name" value="PucR_dom"/>
</dbReference>
<evidence type="ECO:0000259" key="2">
    <source>
        <dbReference type="Pfam" id="PF07905"/>
    </source>
</evidence>
<name>A0A3D9V5V9_THECX</name>
<organism evidence="3 4">
    <name type="scientific">Thermasporomyces composti</name>
    <dbReference type="NCBI Taxonomy" id="696763"/>
    <lineage>
        <taxon>Bacteria</taxon>
        <taxon>Bacillati</taxon>
        <taxon>Actinomycetota</taxon>
        <taxon>Actinomycetes</taxon>
        <taxon>Propionibacteriales</taxon>
        <taxon>Nocardioidaceae</taxon>
        <taxon>Thermasporomyces</taxon>
    </lineage>
</organism>
<dbReference type="Proteomes" id="UP000256485">
    <property type="component" value="Unassembled WGS sequence"/>
</dbReference>
<protein>
    <submittedName>
        <fullName evidence="3">Purine catabolism regulatory family protein</fullName>
    </submittedName>
</protein>
<evidence type="ECO:0000313" key="3">
    <source>
        <dbReference type="EMBL" id="REF36083.1"/>
    </source>
</evidence>
<feature type="domain" description="Purine catabolism PurC-like" evidence="2">
    <location>
        <begin position="8"/>
        <end position="122"/>
    </location>
</feature>
<dbReference type="AlphaFoldDB" id="A0A3D9V5V9"/>
<dbReference type="EMBL" id="QTUC01000001">
    <property type="protein sequence ID" value="REF36083.1"/>
    <property type="molecule type" value="Genomic_DNA"/>
</dbReference>
<sequence length="298" mass="31520">MLTIRSLVADEALELRVLAAGRPGALDADVVWVHNTELLDPSPYLRQRELVLTNGLWHEGAESSATFVANVVRAGGAGIVFGLREQAPTTPPDLIAACRDAELPLLEISATVPFTAVSRAVATVYAERRQRALLRTVRRGDALAEAISVGSGAAGVLRVLRRDHDLPLAVVDRTGRLLGAEGVPLPGPHLDGPALPGGNHHALLVRGRHGSSANQGPRGCGDGGSPSVRRPRWEIPPKAPKGSAGPAGREPTDPAPSLDGTGRTDRRLASQSWFGQPRPVLALNSSRQAIHWRSVVRS</sequence>
<proteinExistence type="predicted"/>
<feature type="region of interest" description="Disordered" evidence="1">
    <location>
        <begin position="208"/>
        <end position="277"/>
    </location>
</feature>
<dbReference type="Pfam" id="PF07905">
    <property type="entry name" value="PucR"/>
    <property type="match status" value="1"/>
</dbReference>
<evidence type="ECO:0000256" key="1">
    <source>
        <dbReference type="SAM" id="MobiDB-lite"/>
    </source>
</evidence>